<dbReference type="EMBL" id="CP020991">
    <property type="protein sequence ID" value="AUO19023.1"/>
    <property type="molecule type" value="Genomic_DNA"/>
</dbReference>
<reference evidence="3 4" key="1">
    <citation type="submission" date="2017-04" db="EMBL/GenBank/DDBJ databases">
        <title>Monoglobus pectinilyticus 14 draft genome.</title>
        <authorList>
            <person name="Kim C."/>
            <person name="Rosendale D.I."/>
            <person name="Kelly W.J."/>
            <person name="Tannock G.W."/>
            <person name="Patchett M.L."/>
            <person name="Jordens J.Z."/>
        </authorList>
    </citation>
    <scope>NUCLEOTIDE SEQUENCE [LARGE SCALE GENOMIC DNA]</scope>
    <source>
        <strain evidence="3 4">14</strain>
    </source>
</reference>
<dbReference type="AlphaFoldDB" id="A0A2K9P184"/>
<keyword evidence="4" id="KW-1185">Reference proteome</keyword>
<name>A0A2K9P184_9FIRM</name>
<accession>A0A2K9P184</accession>
<dbReference type="Gene3D" id="3.30.930.30">
    <property type="match status" value="1"/>
</dbReference>
<evidence type="ECO:0000313" key="4">
    <source>
        <dbReference type="Proteomes" id="UP000235589"/>
    </source>
</evidence>
<dbReference type="GO" id="GO:0006310">
    <property type="term" value="P:DNA recombination"/>
    <property type="evidence" value="ECO:0007669"/>
    <property type="project" value="InterPro"/>
</dbReference>
<dbReference type="InterPro" id="IPR001668">
    <property type="entry name" value="Mob_Pre"/>
</dbReference>
<feature type="coiled-coil region" evidence="2">
    <location>
        <begin position="113"/>
        <end position="140"/>
    </location>
</feature>
<dbReference type="Proteomes" id="UP000235589">
    <property type="component" value="Chromosome"/>
</dbReference>
<sequence length="195" mass="22514">MDEKTPHLHLCFTPITEDGRLSAKDILGNRAQLSKWQDEFHAHMVKKYPDLARGESAFDTGRKHIPTWLFKQSVSLSKQAALIDNELAGINPLNAGKKRDNVLKMLKKWFPKMEKFEGQLRKYQKSIDLLEKENADLAEKTKDGSGNRIKTQLEIGKLQSEVTELRRFMDSIPNDLRKELQVMQKQQGRNGRIDK</sequence>
<comment type="similarity">
    <text evidence="1">Belongs to the plasmid mobilization pre family.</text>
</comment>
<dbReference type="GO" id="GO:0003677">
    <property type="term" value="F:DNA binding"/>
    <property type="evidence" value="ECO:0007669"/>
    <property type="project" value="InterPro"/>
</dbReference>
<protein>
    <submittedName>
        <fullName evidence="3">Plasmid recombination, MobE mobilization protein</fullName>
    </submittedName>
</protein>
<dbReference type="Pfam" id="PF01076">
    <property type="entry name" value="Mob_Pre"/>
    <property type="match status" value="1"/>
</dbReference>
<dbReference type="KEGG" id="mpec:B9O19_00846"/>
<dbReference type="CDD" id="cd17242">
    <property type="entry name" value="MobM_relaxase"/>
    <property type="match status" value="1"/>
</dbReference>
<gene>
    <name evidence="3" type="ORF">B9O19_00846</name>
</gene>
<evidence type="ECO:0000256" key="1">
    <source>
        <dbReference type="ARBA" id="ARBA00010657"/>
    </source>
</evidence>
<organism evidence="3 4">
    <name type="scientific">Monoglobus pectinilyticus</name>
    <dbReference type="NCBI Taxonomy" id="1981510"/>
    <lineage>
        <taxon>Bacteria</taxon>
        <taxon>Bacillati</taxon>
        <taxon>Bacillota</taxon>
        <taxon>Clostridia</taxon>
        <taxon>Monoglobales</taxon>
        <taxon>Monoglobaceae</taxon>
        <taxon>Monoglobus</taxon>
    </lineage>
</organism>
<evidence type="ECO:0000313" key="3">
    <source>
        <dbReference type="EMBL" id="AUO19023.1"/>
    </source>
</evidence>
<evidence type="ECO:0000256" key="2">
    <source>
        <dbReference type="SAM" id="Coils"/>
    </source>
</evidence>
<keyword evidence="2" id="KW-0175">Coiled coil</keyword>
<proteinExistence type="inferred from homology"/>